<keyword evidence="1" id="KW-0472">Membrane</keyword>
<comment type="caution">
    <text evidence="2">The sequence shown here is derived from an EMBL/GenBank/DDBJ whole genome shotgun (WGS) entry which is preliminary data.</text>
</comment>
<evidence type="ECO:0000313" key="3">
    <source>
        <dbReference type="Proteomes" id="UP001597192"/>
    </source>
</evidence>
<accession>A0ABW4CRE1</accession>
<organism evidence="2 3">
    <name type="scientific">Lacticaseibacillus yichunensis</name>
    <dbReference type="NCBI Taxonomy" id="2486015"/>
    <lineage>
        <taxon>Bacteria</taxon>
        <taxon>Bacillati</taxon>
        <taxon>Bacillota</taxon>
        <taxon>Bacilli</taxon>
        <taxon>Lactobacillales</taxon>
        <taxon>Lactobacillaceae</taxon>
        <taxon>Lacticaseibacillus</taxon>
    </lineage>
</organism>
<keyword evidence="3" id="KW-1185">Reference proteome</keyword>
<sequence length="120" mass="12323">MSLIALILVGLLGVEHLGIAGLEMLAKPDVQAGAFGMPLSFVQEPNAQVALKNQGIYNLALGLVLLLTLVLLHGQAQVVTAALLAGFVTLVGLYGGATVTKKIFLIQALPGAVTVILVVL</sequence>
<dbReference type="Pfam" id="PF06993">
    <property type="entry name" value="DUF1304"/>
    <property type="match status" value="1"/>
</dbReference>
<keyword evidence="1" id="KW-0812">Transmembrane</keyword>
<name>A0ABW4CRE1_9LACO</name>
<protein>
    <submittedName>
        <fullName evidence="2">DUF1304 domain-containing protein</fullName>
    </submittedName>
</protein>
<dbReference type="InterPro" id="IPR009732">
    <property type="entry name" value="DUF1304"/>
</dbReference>
<dbReference type="PANTHER" id="PTHR38446:SF1">
    <property type="entry name" value="BLL0914 PROTEIN"/>
    <property type="match status" value="1"/>
</dbReference>
<gene>
    <name evidence="2" type="ORF">ACFQ47_07350</name>
</gene>
<dbReference type="Proteomes" id="UP001597192">
    <property type="component" value="Unassembled WGS sequence"/>
</dbReference>
<evidence type="ECO:0000313" key="2">
    <source>
        <dbReference type="EMBL" id="MFD1432498.1"/>
    </source>
</evidence>
<dbReference type="RefSeq" id="WP_125696653.1">
    <property type="nucleotide sequence ID" value="NZ_JBHTOG010000038.1"/>
</dbReference>
<feature type="transmembrane region" description="Helical" evidence="1">
    <location>
        <begin position="79"/>
        <end position="97"/>
    </location>
</feature>
<evidence type="ECO:0000256" key="1">
    <source>
        <dbReference type="SAM" id="Phobius"/>
    </source>
</evidence>
<feature type="transmembrane region" description="Helical" evidence="1">
    <location>
        <begin position="56"/>
        <end position="72"/>
    </location>
</feature>
<reference evidence="3" key="1">
    <citation type="journal article" date="2019" name="Int. J. Syst. Evol. Microbiol.">
        <title>The Global Catalogue of Microorganisms (GCM) 10K type strain sequencing project: providing services to taxonomists for standard genome sequencing and annotation.</title>
        <authorList>
            <consortium name="The Broad Institute Genomics Platform"/>
            <consortium name="The Broad Institute Genome Sequencing Center for Infectious Disease"/>
            <person name="Wu L."/>
            <person name="Ma J."/>
        </authorList>
    </citation>
    <scope>NUCLEOTIDE SEQUENCE [LARGE SCALE GENOMIC DNA]</scope>
    <source>
        <strain evidence="3">CCM 8947</strain>
    </source>
</reference>
<keyword evidence="1" id="KW-1133">Transmembrane helix</keyword>
<proteinExistence type="predicted"/>
<dbReference type="PANTHER" id="PTHR38446">
    <property type="entry name" value="BLL0914 PROTEIN"/>
    <property type="match status" value="1"/>
</dbReference>
<dbReference type="EMBL" id="JBHTOG010000038">
    <property type="protein sequence ID" value="MFD1432498.1"/>
    <property type="molecule type" value="Genomic_DNA"/>
</dbReference>